<evidence type="ECO:0000313" key="1">
    <source>
        <dbReference type="EMBL" id="MBX65856.1"/>
    </source>
</evidence>
<sequence>MHLREKNYEELLLSRSRKQHTLVTWTIWKLKIEQERNWQIRR</sequence>
<organism evidence="1">
    <name type="scientific">Rhizophora mucronata</name>
    <name type="common">Asiatic mangrove</name>
    <dbReference type="NCBI Taxonomy" id="61149"/>
    <lineage>
        <taxon>Eukaryota</taxon>
        <taxon>Viridiplantae</taxon>
        <taxon>Streptophyta</taxon>
        <taxon>Embryophyta</taxon>
        <taxon>Tracheophyta</taxon>
        <taxon>Spermatophyta</taxon>
        <taxon>Magnoliopsida</taxon>
        <taxon>eudicotyledons</taxon>
        <taxon>Gunneridae</taxon>
        <taxon>Pentapetalae</taxon>
        <taxon>rosids</taxon>
        <taxon>fabids</taxon>
        <taxon>Malpighiales</taxon>
        <taxon>Rhizophoraceae</taxon>
        <taxon>Rhizophora</taxon>
    </lineage>
</organism>
<reference evidence="1" key="1">
    <citation type="submission" date="2018-02" db="EMBL/GenBank/DDBJ databases">
        <title>Rhizophora mucronata_Transcriptome.</title>
        <authorList>
            <person name="Meera S.P."/>
            <person name="Sreeshan A."/>
            <person name="Augustine A."/>
        </authorList>
    </citation>
    <scope>NUCLEOTIDE SEQUENCE</scope>
    <source>
        <tissue evidence="1">Leaf</tissue>
    </source>
</reference>
<accession>A0A2P2QFZ5</accession>
<protein>
    <submittedName>
        <fullName evidence="1">Uncharacterized protein</fullName>
    </submittedName>
</protein>
<dbReference type="EMBL" id="GGEC01085372">
    <property type="protein sequence ID" value="MBX65856.1"/>
    <property type="molecule type" value="Transcribed_RNA"/>
</dbReference>
<dbReference type="AlphaFoldDB" id="A0A2P2QFZ5"/>
<name>A0A2P2QFZ5_RHIMU</name>
<proteinExistence type="predicted"/>